<protein>
    <submittedName>
        <fullName evidence="1">Uncharacterized protein</fullName>
    </submittedName>
</protein>
<dbReference type="EMBL" id="CM055098">
    <property type="protein sequence ID" value="KAJ7548819.1"/>
    <property type="molecule type" value="Genomic_DNA"/>
</dbReference>
<accession>A0ACC2D3G5</accession>
<proteinExistence type="predicted"/>
<comment type="caution">
    <text evidence="1">The sequence shown here is derived from an EMBL/GenBank/DDBJ whole genome shotgun (WGS) entry which is preliminary data.</text>
</comment>
<reference evidence="2" key="1">
    <citation type="journal article" date="2024" name="Proc. Natl. Acad. Sci. U.S.A.">
        <title>Extraordinary preservation of gene collinearity over three hundred million years revealed in homosporous lycophytes.</title>
        <authorList>
            <person name="Li C."/>
            <person name="Wickell D."/>
            <person name="Kuo L.Y."/>
            <person name="Chen X."/>
            <person name="Nie B."/>
            <person name="Liao X."/>
            <person name="Peng D."/>
            <person name="Ji J."/>
            <person name="Jenkins J."/>
            <person name="Williams M."/>
            <person name="Shu S."/>
            <person name="Plott C."/>
            <person name="Barry K."/>
            <person name="Rajasekar S."/>
            <person name="Grimwood J."/>
            <person name="Han X."/>
            <person name="Sun S."/>
            <person name="Hou Z."/>
            <person name="He W."/>
            <person name="Dai G."/>
            <person name="Sun C."/>
            <person name="Schmutz J."/>
            <person name="Leebens-Mack J.H."/>
            <person name="Li F.W."/>
            <person name="Wang L."/>
        </authorList>
    </citation>
    <scope>NUCLEOTIDE SEQUENCE [LARGE SCALE GENOMIC DNA]</scope>
    <source>
        <strain evidence="2">cv. PW_Plant_1</strain>
    </source>
</reference>
<sequence>MGANNMNSHIDAGPNKGLPMPVTQGKGIRQLICFHNTCCVFGTIFVMLVAMSVTVLCLVAFGLNPKESTYILENVQVTTLNVSVASSSEDNTTALETKLSYGLILSVKAFNPNKKMSIFYQNMRMAISYKDIILGERSFNEELYQGHQNETNLDMTLHADDIVLSKDAAFELEQAISNNVIPLQVEMEIHARIIVQGSWKKYIRSGDKCSLKDEGAGKPLLLQGKSCIWKEYLYKCGVEVSPPAAPGGARMLSKSCIWKANLYNKD</sequence>
<evidence type="ECO:0000313" key="1">
    <source>
        <dbReference type="EMBL" id="KAJ7548819.1"/>
    </source>
</evidence>
<dbReference type="Proteomes" id="UP001162992">
    <property type="component" value="Chromosome 7"/>
</dbReference>
<keyword evidence="2" id="KW-1185">Reference proteome</keyword>
<evidence type="ECO:0000313" key="2">
    <source>
        <dbReference type="Proteomes" id="UP001162992"/>
    </source>
</evidence>
<name>A0ACC2D3G5_DIPCM</name>
<organism evidence="1 2">
    <name type="scientific">Diphasiastrum complanatum</name>
    <name type="common">Issler's clubmoss</name>
    <name type="synonym">Lycopodium complanatum</name>
    <dbReference type="NCBI Taxonomy" id="34168"/>
    <lineage>
        <taxon>Eukaryota</taxon>
        <taxon>Viridiplantae</taxon>
        <taxon>Streptophyta</taxon>
        <taxon>Embryophyta</taxon>
        <taxon>Tracheophyta</taxon>
        <taxon>Lycopodiopsida</taxon>
        <taxon>Lycopodiales</taxon>
        <taxon>Lycopodiaceae</taxon>
        <taxon>Lycopodioideae</taxon>
        <taxon>Diphasiastrum</taxon>
    </lineage>
</organism>
<gene>
    <name evidence="1" type="ORF">O6H91_07G028400</name>
</gene>